<dbReference type="InterPro" id="IPR029044">
    <property type="entry name" value="Nucleotide-diphossugar_trans"/>
</dbReference>
<evidence type="ECO:0000313" key="12">
    <source>
        <dbReference type="EMBL" id="WHX11649.1"/>
    </source>
</evidence>
<dbReference type="PANTHER" id="PTHR22916">
    <property type="entry name" value="GLYCOSYLTRANSFERASE"/>
    <property type="match status" value="1"/>
</dbReference>
<evidence type="ECO:0000313" key="8">
    <source>
        <dbReference type="EMBL" id="KAA5400209.1"/>
    </source>
</evidence>
<evidence type="ECO:0000313" key="7">
    <source>
        <dbReference type="EMBL" id="KAA5388229.1"/>
    </source>
</evidence>
<dbReference type="RefSeq" id="WP_007845051.1">
    <property type="nucleotide sequence ID" value="NZ_BAABYF010000001.1"/>
</dbReference>
<dbReference type="EC" id="2.4.-.-" evidence="10"/>
<evidence type="ECO:0000256" key="1">
    <source>
        <dbReference type="ARBA" id="ARBA00022676"/>
    </source>
</evidence>
<dbReference type="EMBL" id="CP126056">
    <property type="protein sequence ID" value="WHX11649.1"/>
    <property type="molecule type" value="Genomic_DNA"/>
</dbReference>
<dbReference type="Proteomes" id="UP000481616">
    <property type="component" value="Unassembled WGS sequence"/>
</dbReference>
<organism evidence="10 17">
    <name type="scientific">Phocaeicola dorei</name>
    <dbReference type="NCBI Taxonomy" id="357276"/>
    <lineage>
        <taxon>Bacteria</taxon>
        <taxon>Pseudomonadati</taxon>
        <taxon>Bacteroidota</taxon>
        <taxon>Bacteroidia</taxon>
        <taxon>Bacteroidales</taxon>
        <taxon>Bacteroidaceae</taxon>
        <taxon>Phocaeicola</taxon>
    </lineage>
</organism>
<dbReference type="EMBL" id="VVZB01000002">
    <property type="protein sequence ID" value="KAA5385266.1"/>
    <property type="molecule type" value="Genomic_DNA"/>
</dbReference>
<reference evidence="13 14" key="1">
    <citation type="journal article" date="2019" name="Nat. Med.">
        <title>A library of human gut bacterial isolates paired with longitudinal multiomics data enables mechanistic microbiome research.</title>
        <authorList>
            <person name="Poyet M."/>
            <person name="Groussin M."/>
            <person name="Gibbons S.M."/>
            <person name="Avila-Pacheco J."/>
            <person name="Jiang X."/>
            <person name="Kearney S.M."/>
            <person name="Perrotta A.R."/>
            <person name="Berdy B."/>
            <person name="Zhao S."/>
            <person name="Lieberman T.D."/>
            <person name="Swanson P.K."/>
            <person name="Smith M."/>
            <person name="Roesemann S."/>
            <person name="Alexander J.E."/>
            <person name="Rich S.A."/>
            <person name="Livny J."/>
            <person name="Vlamakis H."/>
            <person name="Clish C."/>
            <person name="Bullock K."/>
            <person name="Deik A."/>
            <person name="Scott J."/>
            <person name="Pierce K.A."/>
            <person name="Xavier R.J."/>
            <person name="Alm E.J."/>
        </authorList>
    </citation>
    <scope>NUCLEOTIDE SEQUENCE [LARGE SCALE GENOMIC DNA]</scope>
    <source>
        <strain evidence="8 15">BIOML-A1</strain>
        <strain evidence="5 16">BIOML-A25</strain>
        <strain evidence="9 14">BIOML-A4</strain>
        <strain evidence="6 13">BIOML-A5</strain>
        <strain evidence="7">BIOML-A8</strain>
    </source>
</reference>
<evidence type="ECO:0000313" key="10">
    <source>
        <dbReference type="EMBL" id="MBV3123428.1"/>
    </source>
</evidence>
<evidence type="ECO:0000313" key="13">
    <source>
        <dbReference type="Proteomes" id="UP000347681"/>
    </source>
</evidence>
<dbReference type="EMBL" id="VVZV01000001">
    <property type="protein sequence ID" value="KAA5325096.1"/>
    <property type="molecule type" value="Genomic_DNA"/>
</dbReference>
<dbReference type="Proteomes" id="UP000347681">
    <property type="component" value="Unassembled WGS sequence"/>
</dbReference>
<feature type="domain" description="Glycosyltransferase 2-like" evidence="3">
    <location>
        <begin position="5"/>
        <end position="173"/>
    </location>
</feature>
<dbReference type="Proteomes" id="UP001177934">
    <property type="component" value="Chromosome"/>
</dbReference>
<keyword evidence="1 10" id="KW-0328">Glycosyltransferase</keyword>
<dbReference type="KEGG" id="bdo:EL88_06615"/>
<evidence type="ECO:0000313" key="16">
    <source>
        <dbReference type="Proteomes" id="UP000481700"/>
    </source>
</evidence>
<dbReference type="Proteomes" id="UP000777173">
    <property type="component" value="Unassembled WGS sequence"/>
</dbReference>
<gene>
    <name evidence="4" type="primary">epsJ_1</name>
    <name evidence="4" type="ORF">CE91St7_31080</name>
    <name evidence="7" type="ORF">F2Y44_00450</name>
    <name evidence="9" type="ORF">F2Y51_01265</name>
    <name evidence="8" type="ORF">F2Y58_02395</name>
    <name evidence="6" type="ORF">F2Y61_05375</name>
    <name evidence="5" type="ORF">F2Z07_01710</name>
    <name evidence="10" type="ORF">KSU80_09575</name>
    <name evidence="12" type="ORF">QNN11_10655</name>
    <name evidence="11" type="ORF">RVH45_04590</name>
</gene>
<dbReference type="InterPro" id="IPR001173">
    <property type="entry name" value="Glyco_trans_2-like"/>
</dbReference>
<dbReference type="EMBL" id="VVZE01000001">
    <property type="protein sequence ID" value="KAA5388229.1"/>
    <property type="molecule type" value="Genomic_DNA"/>
</dbReference>
<name>A0A076IQJ8_9BACT</name>
<reference evidence="4" key="3">
    <citation type="submission" date="2022-01" db="EMBL/GenBank/DDBJ databases">
        <title>Novel bile acid biosynthetic pathways are enriched in the microbiome of centenarians.</title>
        <authorList>
            <person name="Sato Y."/>
            <person name="Atarashi K."/>
            <person name="Plichta R.D."/>
            <person name="Arai Y."/>
            <person name="Sasajima S."/>
            <person name="Kearney M.S."/>
            <person name="Suda W."/>
            <person name="Takeshita K."/>
            <person name="Sasaki T."/>
            <person name="Okamoto S."/>
            <person name="Skelly N.A."/>
            <person name="Okamura Y."/>
            <person name="Vlamakis H."/>
            <person name="Li Y."/>
            <person name="Tanoue T."/>
            <person name="Takei H."/>
            <person name="Nittono H."/>
            <person name="Narushima S."/>
            <person name="Irie J."/>
            <person name="Itoh H."/>
            <person name="Moriya K."/>
            <person name="Sugiura Y."/>
            <person name="Suematsu M."/>
            <person name="Moritoki N."/>
            <person name="Shibata S."/>
            <person name="Littman R.D."/>
            <person name="Fischbach A.M."/>
            <person name="Uwamino Y."/>
            <person name="Inoue T."/>
            <person name="Honda A."/>
            <person name="Hattori M."/>
            <person name="Murai T."/>
            <person name="Xavier J.R."/>
            <person name="Hirose N."/>
            <person name="Honda K."/>
        </authorList>
    </citation>
    <scope>NUCLEOTIDE SEQUENCE</scope>
    <source>
        <strain evidence="4">CE91-St7</strain>
    </source>
</reference>
<dbReference type="EMBL" id="JAHOAX010000007">
    <property type="protein sequence ID" value="MBV3123428.1"/>
    <property type="molecule type" value="Genomic_DNA"/>
</dbReference>
<dbReference type="Pfam" id="PF00535">
    <property type="entry name" value="Glycos_transf_2"/>
    <property type="match status" value="1"/>
</dbReference>
<reference evidence="11" key="5">
    <citation type="submission" date="2023-10" db="EMBL/GenBank/DDBJ databases">
        <title>Genome of Potential pathogenic bacteria in Crohn's disease.</title>
        <authorList>
            <person name="Rodriguez-Palacios A."/>
        </authorList>
    </citation>
    <scope>NUCLEOTIDE SEQUENCE</scope>
    <source>
        <strain evidence="11">CavFT-hAR62</strain>
    </source>
</reference>
<dbReference type="Proteomes" id="UP001055104">
    <property type="component" value="Unassembled WGS sequence"/>
</dbReference>
<dbReference type="Proteomes" id="UP001181086">
    <property type="component" value="Unassembled WGS sequence"/>
</dbReference>
<dbReference type="PANTHER" id="PTHR22916:SF51">
    <property type="entry name" value="GLYCOSYLTRANSFERASE EPSH-RELATED"/>
    <property type="match status" value="1"/>
</dbReference>
<evidence type="ECO:0000313" key="9">
    <source>
        <dbReference type="EMBL" id="KAA5408054.1"/>
    </source>
</evidence>
<evidence type="ECO:0000313" key="17">
    <source>
        <dbReference type="Proteomes" id="UP000777173"/>
    </source>
</evidence>
<evidence type="ECO:0000259" key="3">
    <source>
        <dbReference type="Pfam" id="PF00535"/>
    </source>
</evidence>
<keyword evidence="2 10" id="KW-0808">Transferase</keyword>
<evidence type="ECO:0000313" key="11">
    <source>
        <dbReference type="EMBL" id="MDU0269188.1"/>
    </source>
</evidence>
<reference evidence="10" key="2">
    <citation type="submission" date="2021-06" db="EMBL/GenBank/DDBJ databases">
        <title>Collection of gut derived symbiotic bacterial strains cultured from healthy donors.</title>
        <authorList>
            <person name="Lin H."/>
            <person name="Littmann E."/>
            <person name="Pamer E.G."/>
        </authorList>
    </citation>
    <scope>NUCLEOTIDE SEQUENCE</scope>
    <source>
        <strain evidence="10">MSK.5.10</strain>
    </source>
</reference>
<reference evidence="12" key="4">
    <citation type="journal article" date="2023" name="Nat. Commun.">
        <title>Identification of a novel Human Milk Oligosaccharides utilization cluster in the infant gut commensal Bacteroides dorei.</title>
        <authorList>
            <person name="Kijner S."/>
            <person name="Ennis D."/>
            <person name="Shmorak S."/>
            <person name="Florentin A."/>
            <person name="Yassour M."/>
        </authorList>
    </citation>
    <scope>NUCLEOTIDE SEQUENCE</scope>
    <source>
        <strain evidence="12">2</strain>
    </source>
</reference>
<dbReference type="AlphaFoldDB" id="A0A076IQJ8"/>
<protein>
    <submittedName>
        <fullName evidence="4 10">Glycosyltransferase</fullName>
        <ecNumber evidence="10">2.4.-.-</ecNumber>
    </submittedName>
</protein>
<evidence type="ECO:0000256" key="2">
    <source>
        <dbReference type="ARBA" id="ARBA00022679"/>
    </source>
</evidence>
<dbReference type="Proteomes" id="UP000441162">
    <property type="component" value="Unassembled WGS sequence"/>
</dbReference>
<evidence type="ECO:0000313" key="5">
    <source>
        <dbReference type="EMBL" id="KAA5325096.1"/>
    </source>
</evidence>
<dbReference type="Gene3D" id="3.90.550.10">
    <property type="entry name" value="Spore Coat Polysaccharide Biosynthesis Protein SpsA, Chain A"/>
    <property type="match status" value="1"/>
</dbReference>
<dbReference type="Proteomes" id="UP000481700">
    <property type="component" value="Unassembled WGS sequence"/>
</dbReference>
<dbReference type="GO" id="GO:0016758">
    <property type="term" value="F:hexosyltransferase activity"/>
    <property type="evidence" value="ECO:0007669"/>
    <property type="project" value="UniProtKB-ARBA"/>
</dbReference>
<sequence>MPVLSIIVPVYNVATYLREGLDSILRQEVQDIEVICVDDCSSDSSPDILKEYQAKDNRIQFIRQSENKGPSATRNIGIKYAKGKYIAFFDPDDKVENNLYAELIHAIEDKKTDLALCGYSTFPTHQIHIPNFKPYHAMQPMDFIQKNPRIEMNNDLCYTWRFVFKRNFLINKKIRFIKNLHVGEDTVFNYECVLQASSIIMIPKALYQYRINNAGSLMRLRYKPYLTNNLQKLVDEKKRLIRKYNIEHYIPITTDLSEKIILRYLPMLFNNLYNNSNQPDKKQGIQQILSMTMIRDSFRIIGFRNIYPSWKEYLFYLAMKFKFTRLVCYEYNKIFTPEKRV</sequence>
<dbReference type="EMBL" id="VVZA01000001">
    <property type="protein sequence ID" value="KAA5408054.1"/>
    <property type="molecule type" value="Genomic_DNA"/>
</dbReference>
<proteinExistence type="predicted"/>
<evidence type="ECO:0000313" key="15">
    <source>
        <dbReference type="Proteomes" id="UP000481616"/>
    </source>
</evidence>
<dbReference type="eggNOG" id="COG1216">
    <property type="taxonomic scope" value="Bacteria"/>
</dbReference>
<dbReference type="CDD" id="cd00761">
    <property type="entry name" value="Glyco_tranf_GTA_type"/>
    <property type="match status" value="1"/>
</dbReference>
<dbReference type="EMBL" id="JAWDEV010000001">
    <property type="protein sequence ID" value="MDU0269188.1"/>
    <property type="molecule type" value="Genomic_DNA"/>
</dbReference>
<evidence type="ECO:0000313" key="4">
    <source>
        <dbReference type="EMBL" id="GKH82224.1"/>
    </source>
</evidence>
<evidence type="ECO:0000313" key="6">
    <source>
        <dbReference type="EMBL" id="KAA5385266.1"/>
    </source>
</evidence>
<accession>A0A076IQJ8</accession>
<dbReference type="EMBL" id="BQOB01000001">
    <property type="protein sequence ID" value="GKH82224.1"/>
    <property type="molecule type" value="Genomic_DNA"/>
</dbReference>
<evidence type="ECO:0000313" key="14">
    <source>
        <dbReference type="Proteomes" id="UP000441162"/>
    </source>
</evidence>
<dbReference type="SUPFAM" id="SSF53448">
    <property type="entry name" value="Nucleotide-diphospho-sugar transferases"/>
    <property type="match status" value="1"/>
</dbReference>
<dbReference type="EMBL" id="VVYY01000002">
    <property type="protein sequence ID" value="KAA5400209.1"/>
    <property type="molecule type" value="Genomic_DNA"/>
</dbReference>